<protein>
    <submittedName>
        <fullName evidence="1">Type I-E CRISPR-associated protein Cas6/Cse3/CasE</fullName>
    </submittedName>
</protein>
<dbReference type="InterPro" id="IPR010179">
    <property type="entry name" value="CRISPR-assoc_prot_Cse3"/>
</dbReference>
<dbReference type="SUPFAM" id="SSF117987">
    <property type="entry name" value="CRISPR-associated protein"/>
    <property type="match status" value="2"/>
</dbReference>
<dbReference type="CDD" id="cd09727">
    <property type="entry name" value="Cas6_I-E"/>
    <property type="match status" value="1"/>
</dbReference>
<dbReference type="RefSeq" id="WP_319832542.1">
    <property type="nucleotide sequence ID" value="NZ_CP138858.1"/>
</dbReference>
<dbReference type="SMART" id="SM01101">
    <property type="entry name" value="CRISPR_assoc"/>
    <property type="match status" value="1"/>
</dbReference>
<dbReference type="Proteomes" id="UP001324993">
    <property type="component" value="Chromosome"/>
</dbReference>
<organism evidence="1 2">
    <name type="scientific">Coraliomargarita algicola</name>
    <dbReference type="NCBI Taxonomy" id="3092156"/>
    <lineage>
        <taxon>Bacteria</taxon>
        <taxon>Pseudomonadati</taxon>
        <taxon>Verrucomicrobiota</taxon>
        <taxon>Opitutia</taxon>
        <taxon>Puniceicoccales</taxon>
        <taxon>Coraliomargaritaceae</taxon>
        <taxon>Coraliomargarita</taxon>
    </lineage>
</organism>
<proteinExistence type="predicted"/>
<evidence type="ECO:0000313" key="2">
    <source>
        <dbReference type="Proteomes" id="UP001324993"/>
    </source>
</evidence>
<dbReference type="Gene3D" id="3.30.70.1200">
    <property type="entry name" value="Crispr-associated protein, domain 1"/>
    <property type="match status" value="1"/>
</dbReference>
<dbReference type="NCBIfam" id="TIGR01907">
    <property type="entry name" value="casE_Cse3"/>
    <property type="match status" value="1"/>
</dbReference>
<evidence type="ECO:0000313" key="1">
    <source>
        <dbReference type="EMBL" id="WPJ95664.1"/>
    </source>
</evidence>
<keyword evidence="2" id="KW-1185">Reference proteome</keyword>
<sequence length="232" mass="26187">MGDAFLAGSRRTNPNGDHQGMILTQAQIPYDITAREWKDGGFRDSYAWHKRVWEAFPGQAEAERNFLTRLDDTGHGFRLLILSADPPTRPDWCPSEHWHSKSVEASFFQHRAYRFSLLANPTKKLVVRDADGVKKKNGKRIALSKREDLIEWIERKAAQHGFSVDTHSLKMIPRPRQQFLKKGKSGTHTVTEYTGQLQVIDNAAFKQAAIHGIGSAKAFGFGMLCLVPLTTD</sequence>
<dbReference type="Pfam" id="PF08798">
    <property type="entry name" value="CRISPR_assoc"/>
    <property type="match status" value="1"/>
</dbReference>
<gene>
    <name evidence="1" type="primary">cas6e</name>
    <name evidence="1" type="ORF">SH580_19790</name>
</gene>
<dbReference type="Gene3D" id="3.30.70.1210">
    <property type="entry name" value="Crispr-associated protein, domain 2"/>
    <property type="match status" value="1"/>
</dbReference>
<dbReference type="EMBL" id="CP138858">
    <property type="protein sequence ID" value="WPJ95664.1"/>
    <property type="molecule type" value="Genomic_DNA"/>
</dbReference>
<reference evidence="1 2" key="1">
    <citation type="submission" date="2023-11" db="EMBL/GenBank/DDBJ databases">
        <title>Coraliomargarita sp. nov., isolated from marine algae.</title>
        <authorList>
            <person name="Lee J.K."/>
            <person name="Baek J.H."/>
            <person name="Kim J.M."/>
            <person name="Choi D.G."/>
            <person name="Jeon C.O."/>
        </authorList>
    </citation>
    <scope>NUCLEOTIDE SEQUENCE [LARGE SCALE GENOMIC DNA]</scope>
    <source>
        <strain evidence="1 2">J2-16</strain>
    </source>
</reference>
<name>A0ABZ0RK72_9BACT</name>
<accession>A0ABZ0RK72</accession>